<gene>
    <name evidence="2" type="ORF">CTI12_AA053510</name>
</gene>
<dbReference type="STRING" id="35608.A0A2U1QAL6"/>
<dbReference type="OrthoDB" id="2789670at2759"/>
<dbReference type="AlphaFoldDB" id="A0A2U1QAL6"/>
<accession>A0A2U1QAL6</accession>
<comment type="caution">
    <text evidence="2">The sequence shown here is derived from an EMBL/GenBank/DDBJ whole genome shotgun (WGS) entry which is preliminary data.</text>
</comment>
<feature type="compositionally biased region" description="Polar residues" evidence="1">
    <location>
        <begin position="1"/>
        <end position="11"/>
    </location>
</feature>
<sequence>MNETGQKQKTKAGSESKTEGRSRTQDKDEIFASRPDCMSGYLTSGGYLNIALAPMSDHWKKMKKVLATEIVSVARHKLLQSKRKEEATNLLRYLLVF</sequence>
<dbReference type="Proteomes" id="UP000245207">
    <property type="component" value="Unassembled WGS sequence"/>
</dbReference>
<evidence type="ECO:0000256" key="1">
    <source>
        <dbReference type="SAM" id="MobiDB-lite"/>
    </source>
</evidence>
<proteinExistence type="predicted"/>
<feature type="region of interest" description="Disordered" evidence="1">
    <location>
        <begin position="1"/>
        <end position="30"/>
    </location>
</feature>
<protein>
    <submittedName>
        <fullName evidence="2">Cytochrome P450</fullName>
    </submittedName>
</protein>
<reference evidence="2 3" key="1">
    <citation type="journal article" date="2018" name="Mol. Plant">
        <title>The genome of Artemisia annua provides insight into the evolution of Asteraceae family and artemisinin biosynthesis.</title>
        <authorList>
            <person name="Shen Q."/>
            <person name="Zhang L."/>
            <person name="Liao Z."/>
            <person name="Wang S."/>
            <person name="Yan T."/>
            <person name="Shi P."/>
            <person name="Liu M."/>
            <person name="Fu X."/>
            <person name="Pan Q."/>
            <person name="Wang Y."/>
            <person name="Lv Z."/>
            <person name="Lu X."/>
            <person name="Zhang F."/>
            <person name="Jiang W."/>
            <person name="Ma Y."/>
            <person name="Chen M."/>
            <person name="Hao X."/>
            <person name="Li L."/>
            <person name="Tang Y."/>
            <person name="Lv G."/>
            <person name="Zhou Y."/>
            <person name="Sun X."/>
            <person name="Brodelius P.E."/>
            <person name="Rose J.K.C."/>
            <person name="Tang K."/>
        </authorList>
    </citation>
    <scope>NUCLEOTIDE SEQUENCE [LARGE SCALE GENOMIC DNA]</scope>
    <source>
        <strain evidence="3">cv. Huhao1</strain>
        <tissue evidence="2">Leaf</tissue>
    </source>
</reference>
<organism evidence="2 3">
    <name type="scientific">Artemisia annua</name>
    <name type="common">Sweet wormwood</name>
    <dbReference type="NCBI Taxonomy" id="35608"/>
    <lineage>
        <taxon>Eukaryota</taxon>
        <taxon>Viridiplantae</taxon>
        <taxon>Streptophyta</taxon>
        <taxon>Embryophyta</taxon>
        <taxon>Tracheophyta</taxon>
        <taxon>Spermatophyta</taxon>
        <taxon>Magnoliopsida</taxon>
        <taxon>eudicotyledons</taxon>
        <taxon>Gunneridae</taxon>
        <taxon>Pentapetalae</taxon>
        <taxon>asterids</taxon>
        <taxon>campanulids</taxon>
        <taxon>Asterales</taxon>
        <taxon>Asteraceae</taxon>
        <taxon>Asteroideae</taxon>
        <taxon>Anthemideae</taxon>
        <taxon>Artemisiinae</taxon>
        <taxon>Artemisia</taxon>
    </lineage>
</organism>
<name>A0A2U1QAL6_ARTAN</name>
<feature type="compositionally biased region" description="Basic and acidic residues" evidence="1">
    <location>
        <begin position="12"/>
        <end position="30"/>
    </location>
</feature>
<evidence type="ECO:0000313" key="3">
    <source>
        <dbReference type="Proteomes" id="UP000245207"/>
    </source>
</evidence>
<dbReference type="EMBL" id="PKPP01000268">
    <property type="protein sequence ID" value="PWA95055.1"/>
    <property type="molecule type" value="Genomic_DNA"/>
</dbReference>
<keyword evidence="3" id="KW-1185">Reference proteome</keyword>
<evidence type="ECO:0000313" key="2">
    <source>
        <dbReference type="EMBL" id="PWA95055.1"/>
    </source>
</evidence>